<evidence type="ECO:0000313" key="3">
    <source>
        <dbReference type="Proteomes" id="UP000034753"/>
    </source>
</evidence>
<accession>A0A0G0WLN3</accession>
<dbReference type="EMBL" id="LCBN01000034">
    <property type="protein sequence ID" value="KKS13012.1"/>
    <property type="molecule type" value="Genomic_DNA"/>
</dbReference>
<comment type="caution">
    <text evidence="2">The sequence shown here is derived from an EMBL/GenBank/DDBJ whole genome shotgun (WGS) entry which is preliminary data.</text>
</comment>
<dbReference type="AlphaFoldDB" id="A0A0G0WLN3"/>
<dbReference type="Proteomes" id="UP000034753">
    <property type="component" value="Unassembled WGS sequence"/>
</dbReference>
<organism evidence="2 3">
    <name type="scientific">Candidatus Daviesbacteria bacterium GW2011_GWB1_41_5</name>
    <dbReference type="NCBI Taxonomy" id="1618429"/>
    <lineage>
        <taxon>Bacteria</taxon>
        <taxon>Candidatus Daviesiibacteriota</taxon>
    </lineage>
</organism>
<feature type="domain" description="Methyltransferase type 11" evidence="1">
    <location>
        <begin position="20"/>
        <end position="112"/>
    </location>
</feature>
<reference evidence="2 3" key="1">
    <citation type="journal article" date="2015" name="Nature">
        <title>rRNA introns, odd ribosomes, and small enigmatic genomes across a large radiation of phyla.</title>
        <authorList>
            <person name="Brown C.T."/>
            <person name="Hug L.A."/>
            <person name="Thomas B.C."/>
            <person name="Sharon I."/>
            <person name="Castelle C.J."/>
            <person name="Singh A."/>
            <person name="Wilkins M.J."/>
            <person name="Williams K.H."/>
            <person name="Banfield J.F."/>
        </authorList>
    </citation>
    <scope>NUCLEOTIDE SEQUENCE [LARGE SCALE GENOMIC DNA]</scope>
</reference>
<evidence type="ECO:0000259" key="1">
    <source>
        <dbReference type="Pfam" id="PF08241"/>
    </source>
</evidence>
<dbReference type="InterPro" id="IPR029063">
    <property type="entry name" value="SAM-dependent_MTases_sf"/>
</dbReference>
<dbReference type="CDD" id="cd02440">
    <property type="entry name" value="AdoMet_MTases"/>
    <property type="match status" value="1"/>
</dbReference>
<dbReference type="GO" id="GO:0008757">
    <property type="term" value="F:S-adenosylmethionine-dependent methyltransferase activity"/>
    <property type="evidence" value="ECO:0007669"/>
    <property type="project" value="InterPro"/>
</dbReference>
<name>A0A0G0WLN3_9BACT</name>
<gene>
    <name evidence="2" type="ORF">UU67_C0034G0005</name>
</gene>
<dbReference type="SUPFAM" id="SSF53335">
    <property type="entry name" value="S-adenosyl-L-methionine-dependent methyltransferases"/>
    <property type="match status" value="1"/>
</dbReference>
<protein>
    <recommendedName>
        <fullName evidence="1">Methyltransferase type 11 domain-containing protein</fullName>
    </recommendedName>
</protein>
<proteinExistence type="predicted"/>
<dbReference type="Gene3D" id="3.40.50.150">
    <property type="entry name" value="Vaccinia Virus protein VP39"/>
    <property type="match status" value="1"/>
</dbReference>
<dbReference type="Pfam" id="PF08241">
    <property type="entry name" value="Methyltransf_11"/>
    <property type="match status" value="1"/>
</dbReference>
<dbReference type="InterPro" id="IPR013216">
    <property type="entry name" value="Methyltransf_11"/>
</dbReference>
<sequence>MQNIAAICSLLQVSQKARVLDIGCGDGKNTLRFQQAIGCEKITGIDGVRGRLDAAKKRGVLALHADLEKRWPFKSATMDVVITNQVIEHIVDLDNFIMEVWRVLVPGGYCVVSTENLASWHNIASLVLGFQDFSHHLIKRAHVGNPLSPHYNEKTASWSKKDNSGFDDSTYPHIKILTLKSLIAVFEAYGFSFEQRLGSGYYPFVSGMSRLATWLDPFHSHFITIKVQKPKYK</sequence>
<dbReference type="PANTHER" id="PTHR43861">
    <property type="entry name" value="TRANS-ACONITATE 2-METHYLTRANSFERASE-RELATED"/>
    <property type="match status" value="1"/>
</dbReference>
<evidence type="ECO:0000313" key="2">
    <source>
        <dbReference type="EMBL" id="KKS13012.1"/>
    </source>
</evidence>